<dbReference type="PANTHER" id="PTHR48475">
    <property type="entry name" value="RIBONUCLEASE H"/>
    <property type="match status" value="1"/>
</dbReference>
<dbReference type="EMBL" id="QGNW01002240">
    <property type="protein sequence ID" value="RVW22300.1"/>
    <property type="molecule type" value="Genomic_DNA"/>
</dbReference>
<reference evidence="2 3" key="1">
    <citation type="journal article" date="2018" name="PLoS Genet.">
        <title>Population sequencing reveals clonal diversity and ancestral inbreeding in the grapevine cultivar Chardonnay.</title>
        <authorList>
            <person name="Roach M.J."/>
            <person name="Johnson D.L."/>
            <person name="Bohlmann J."/>
            <person name="van Vuuren H.J."/>
            <person name="Jones S.J."/>
            <person name="Pretorius I.S."/>
            <person name="Schmidt S.A."/>
            <person name="Borneman A.R."/>
        </authorList>
    </citation>
    <scope>NUCLEOTIDE SEQUENCE [LARGE SCALE GENOMIC DNA]</scope>
    <source>
        <strain evidence="3">cv. Chardonnay</strain>
        <tissue evidence="2">Leaf</tissue>
    </source>
</reference>
<dbReference type="PROSITE" id="PS50994">
    <property type="entry name" value="INTEGRASE"/>
    <property type="match status" value="1"/>
</dbReference>
<dbReference type="InterPro" id="IPR012337">
    <property type="entry name" value="RNaseH-like_sf"/>
</dbReference>
<dbReference type="AlphaFoldDB" id="A0A438CGG1"/>
<evidence type="ECO:0000313" key="3">
    <source>
        <dbReference type="Proteomes" id="UP000288805"/>
    </source>
</evidence>
<evidence type="ECO:0000259" key="1">
    <source>
        <dbReference type="PROSITE" id="PS50994"/>
    </source>
</evidence>
<dbReference type="GO" id="GO:0003676">
    <property type="term" value="F:nucleic acid binding"/>
    <property type="evidence" value="ECO:0007669"/>
    <property type="project" value="InterPro"/>
</dbReference>
<sequence>MMMGSLGKIGLTVMMEFLGEMEPTVMTRSFASKTVKPIIIITMTAASSTIPTIMHIAFVGLHFDDGGLTDFDFVEAVVISSIVERKGFPCFDVVISFAADMKKSAFPLSVQLLILEMDPRLLTLRRVEQRDPVDRAKRQRRPNIHTNSKHFREFPIGCDLLFSQKNGIRGKVVIPSLSSRKRLGVMLSVLWLLFIPTLEVAVTPVVIHPQVWRFFGGPYLRCLNDVETQYVLVELHEGVCNNHIEGHTLAHRAHLQGYYWPTIKQDIENYVKRIAFKTFCSELKIKNLYSTPYYPQSNWQTKAANKTLLIALKKRLEEAKESWVDELPRVLWAYRTTPGRPTGTTPFALAYGMDAVISIEISMPTVRTVVQGQIDEIQELERLLDWADEVRGNVVIRMASYQQRTIGHYNRKARPCAFRAETLVLRRVLENTGKNE</sequence>
<organism evidence="2 3">
    <name type="scientific">Vitis vinifera</name>
    <name type="common">Grape</name>
    <dbReference type="NCBI Taxonomy" id="29760"/>
    <lineage>
        <taxon>Eukaryota</taxon>
        <taxon>Viridiplantae</taxon>
        <taxon>Streptophyta</taxon>
        <taxon>Embryophyta</taxon>
        <taxon>Tracheophyta</taxon>
        <taxon>Spermatophyta</taxon>
        <taxon>Magnoliopsida</taxon>
        <taxon>eudicotyledons</taxon>
        <taxon>Gunneridae</taxon>
        <taxon>Pentapetalae</taxon>
        <taxon>rosids</taxon>
        <taxon>Vitales</taxon>
        <taxon>Vitaceae</taxon>
        <taxon>Viteae</taxon>
        <taxon>Vitis</taxon>
    </lineage>
</organism>
<dbReference type="GO" id="GO:0015074">
    <property type="term" value="P:DNA integration"/>
    <property type="evidence" value="ECO:0007669"/>
    <property type="project" value="InterPro"/>
</dbReference>
<comment type="caution">
    <text evidence="2">The sequence shown here is derived from an EMBL/GenBank/DDBJ whole genome shotgun (WGS) entry which is preliminary data.</text>
</comment>
<dbReference type="InterPro" id="IPR036397">
    <property type="entry name" value="RNaseH_sf"/>
</dbReference>
<protein>
    <recommendedName>
        <fullName evidence="1">Integrase catalytic domain-containing protein</fullName>
    </recommendedName>
</protein>
<proteinExistence type="predicted"/>
<name>A0A438CGG1_VITVI</name>
<dbReference type="Gene3D" id="3.30.420.10">
    <property type="entry name" value="Ribonuclease H-like superfamily/Ribonuclease H"/>
    <property type="match status" value="1"/>
</dbReference>
<evidence type="ECO:0000313" key="2">
    <source>
        <dbReference type="EMBL" id="RVW22300.1"/>
    </source>
</evidence>
<accession>A0A438CGG1</accession>
<dbReference type="PANTHER" id="PTHR48475:SF1">
    <property type="entry name" value="RNASE H TYPE-1 DOMAIN-CONTAINING PROTEIN"/>
    <property type="match status" value="1"/>
</dbReference>
<feature type="domain" description="Integrase catalytic" evidence="1">
    <location>
        <begin position="192"/>
        <end position="354"/>
    </location>
</feature>
<dbReference type="Proteomes" id="UP000288805">
    <property type="component" value="Unassembled WGS sequence"/>
</dbReference>
<dbReference type="InterPro" id="IPR001584">
    <property type="entry name" value="Integrase_cat-core"/>
</dbReference>
<gene>
    <name evidence="2" type="ORF">CK203_107770</name>
</gene>
<dbReference type="SUPFAM" id="SSF53098">
    <property type="entry name" value="Ribonuclease H-like"/>
    <property type="match status" value="1"/>
</dbReference>